<feature type="transmembrane region" description="Helical" evidence="7">
    <location>
        <begin position="56"/>
        <end position="77"/>
    </location>
</feature>
<dbReference type="GO" id="GO:0007009">
    <property type="term" value="P:plasma membrane organization"/>
    <property type="evidence" value="ECO:0007669"/>
    <property type="project" value="TreeGrafter"/>
</dbReference>
<dbReference type="PANTHER" id="PTHR13439">
    <property type="entry name" value="CT120 PROTEIN"/>
    <property type="match status" value="1"/>
</dbReference>
<protein>
    <recommendedName>
        <fullName evidence="8">TLC domain-containing protein</fullName>
    </recommendedName>
</protein>
<reference evidence="9 10" key="1">
    <citation type="submission" date="2024-01" db="EMBL/GenBank/DDBJ databases">
        <title>Genome assemblies of Stephania.</title>
        <authorList>
            <person name="Yang L."/>
        </authorList>
    </citation>
    <scope>NUCLEOTIDE SEQUENCE [LARGE SCALE GENOMIC DNA]</scope>
    <source>
        <strain evidence="9">QJT</strain>
        <tissue evidence="9">Leaf</tissue>
    </source>
</reference>
<feature type="transmembrane region" description="Helical" evidence="7">
    <location>
        <begin position="155"/>
        <end position="176"/>
    </location>
</feature>
<dbReference type="GO" id="GO:0071709">
    <property type="term" value="P:membrane assembly"/>
    <property type="evidence" value="ECO:0007669"/>
    <property type="project" value="TreeGrafter"/>
</dbReference>
<organism evidence="9 10">
    <name type="scientific">Stephania japonica</name>
    <dbReference type="NCBI Taxonomy" id="461633"/>
    <lineage>
        <taxon>Eukaryota</taxon>
        <taxon>Viridiplantae</taxon>
        <taxon>Streptophyta</taxon>
        <taxon>Embryophyta</taxon>
        <taxon>Tracheophyta</taxon>
        <taxon>Spermatophyta</taxon>
        <taxon>Magnoliopsida</taxon>
        <taxon>Ranunculales</taxon>
        <taxon>Menispermaceae</taxon>
        <taxon>Menispermoideae</taxon>
        <taxon>Cissampelideae</taxon>
        <taxon>Stephania</taxon>
    </lineage>
</organism>
<dbReference type="AlphaFoldDB" id="A0AAP0NJ85"/>
<evidence type="ECO:0000313" key="9">
    <source>
        <dbReference type="EMBL" id="KAK9110257.1"/>
    </source>
</evidence>
<evidence type="ECO:0000256" key="4">
    <source>
        <dbReference type="ARBA" id="ARBA00023136"/>
    </source>
</evidence>
<dbReference type="InterPro" id="IPR050846">
    <property type="entry name" value="TLCD"/>
</dbReference>
<evidence type="ECO:0000256" key="7">
    <source>
        <dbReference type="SAM" id="Phobius"/>
    </source>
</evidence>
<keyword evidence="4 5" id="KW-0472">Membrane</keyword>
<name>A0AAP0NJ85_9MAGN</name>
<evidence type="ECO:0000256" key="3">
    <source>
        <dbReference type="ARBA" id="ARBA00022989"/>
    </source>
</evidence>
<sequence length="292" mass="33659">MHLFDDVRPREKDMARGEGQSRGNNDNNSGVFFLATLLLWFVSVAFEIAFNARTELLSIVAGCCFYQMVNWVVRYFVTKDPLFVNTAVSLVHSSIASFSVFFILVNQWNMTSLEQMFEHSQLFSGTWSGAYQALCFSCGYFAYDQLDMLLYQLYSGYIPAILVHHLILLVCFTLALYRNVTINYLVLTLICEFHSIFLHVRKVRRMVGVRDPKSKIVCAEWTLSWIFFLTARLGSHILITIKLIKDANKFGRGVELPLALFGMVGMNLLNVFLGRDLFIAYKREIHQHNRQD</sequence>
<evidence type="ECO:0000313" key="10">
    <source>
        <dbReference type="Proteomes" id="UP001417504"/>
    </source>
</evidence>
<dbReference type="Pfam" id="PF03798">
    <property type="entry name" value="TRAM_LAG1_CLN8"/>
    <property type="match status" value="1"/>
</dbReference>
<evidence type="ECO:0000256" key="6">
    <source>
        <dbReference type="SAM" id="MobiDB-lite"/>
    </source>
</evidence>
<gene>
    <name evidence="9" type="ORF">Sjap_018317</name>
</gene>
<feature type="region of interest" description="Disordered" evidence="6">
    <location>
        <begin position="1"/>
        <end position="23"/>
    </location>
</feature>
<dbReference type="InterPro" id="IPR006634">
    <property type="entry name" value="TLC-dom"/>
</dbReference>
<feature type="transmembrane region" description="Helical" evidence="7">
    <location>
        <begin position="221"/>
        <end position="244"/>
    </location>
</feature>
<dbReference type="SMART" id="SM00724">
    <property type="entry name" value="TLC"/>
    <property type="match status" value="1"/>
</dbReference>
<evidence type="ECO:0000256" key="5">
    <source>
        <dbReference type="PROSITE-ProRule" id="PRU00205"/>
    </source>
</evidence>
<feature type="transmembrane region" description="Helical" evidence="7">
    <location>
        <begin position="256"/>
        <end position="273"/>
    </location>
</feature>
<dbReference type="PROSITE" id="PS50922">
    <property type="entry name" value="TLC"/>
    <property type="match status" value="1"/>
</dbReference>
<evidence type="ECO:0000259" key="8">
    <source>
        <dbReference type="PROSITE" id="PS50922"/>
    </source>
</evidence>
<feature type="transmembrane region" description="Helical" evidence="7">
    <location>
        <begin position="82"/>
        <end position="105"/>
    </location>
</feature>
<keyword evidence="3 7" id="KW-1133">Transmembrane helix</keyword>
<dbReference type="PANTHER" id="PTHR13439:SF4">
    <property type="entry name" value="TLC DOMAIN-CONTAINING PROTEIN"/>
    <property type="match status" value="1"/>
</dbReference>
<feature type="transmembrane region" description="Helical" evidence="7">
    <location>
        <begin position="182"/>
        <end position="200"/>
    </location>
</feature>
<feature type="domain" description="TLC" evidence="8">
    <location>
        <begin position="78"/>
        <end position="286"/>
    </location>
</feature>
<dbReference type="Proteomes" id="UP001417504">
    <property type="component" value="Unassembled WGS sequence"/>
</dbReference>
<keyword evidence="10" id="KW-1185">Reference proteome</keyword>
<proteinExistence type="predicted"/>
<dbReference type="GO" id="GO:0055091">
    <property type="term" value="P:phospholipid homeostasis"/>
    <property type="evidence" value="ECO:0007669"/>
    <property type="project" value="TreeGrafter"/>
</dbReference>
<accession>A0AAP0NJ85</accession>
<dbReference type="EMBL" id="JBBNAE010000007">
    <property type="protein sequence ID" value="KAK9110257.1"/>
    <property type="molecule type" value="Genomic_DNA"/>
</dbReference>
<dbReference type="GO" id="GO:0005886">
    <property type="term" value="C:plasma membrane"/>
    <property type="evidence" value="ECO:0007669"/>
    <property type="project" value="TreeGrafter"/>
</dbReference>
<feature type="transmembrane region" description="Helical" evidence="7">
    <location>
        <begin position="31"/>
        <end position="50"/>
    </location>
</feature>
<comment type="subcellular location">
    <subcellularLocation>
        <location evidence="1">Membrane</location>
        <topology evidence="1">Multi-pass membrane protein</topology>
    </subcellularLocation>
</comment>
<feature type="compositionally biased region" description="Basic and acidic residues" evidence="6">
    <location>
        <begin position="1"/>
        <end position="16"/>
    </location>
</feature>
<evidence type="ECO:0000256" key="2">
    <source>
        <dbReference type="ARBA" id="ARBA00022692"/>
    </source>
</evidence>
<keyword evidence="2 5" id="KW-0812">Transmembrane</keyword>
<evidence type="ECO:0000256" key="1">
    <source>
        <dbReference type="ARBA" id="ARBA00004141"/>
    </source>
</evidence>
<comment type="caution">
    <text evidence="9">The sequence shown here is derived from an EMBL/GenBank/DDBJ whole genome shotgun (WGS) entry which is preliminary data.</text>
</comment>
<dbReference type="GO" id="GO:0097035">
    <property type="term" value="P:regulation of membrane lipid distribution"/>
    <property type="evidence" value="ECO:0007669"/>
    <property type="project" value="TreeGrafter"/>
</dbReference>
<feature type="transmembrane region" description="Helical" evidence="7">
    <location>
        <begin position="125"/>
        <end position="143"/>
    </location>
</feature>